<sequence>MVSVFRQDCHYSLPLSPSQNSPSHILVLLAIFLRVTWSHSSKASPFLKNSRSVSLSQYLSPVARDDCYLHRFHL</sequence>
<reference evidence="1" key="2">
    <citation type="journal article" date="2020" name="Nat. Commun.">
        <title>Large-scale genome sequencing of mycorrhizal fungi provides insights into the early evolution of symbiotic traits.</title>
        <authorList>
            <person name="Miyauchi S."/>
            <person name="Kiss E."/>
            <person name="Kuo A."/>
            <person name="Drula E."/>
            <person name="Kohler A."/>
            <person name="Sanchez-Garcia M."/>
            <person name="Morin E."/>
            <person name="Andreopoulos B."/>
            <person name="Barry K.W."/>
            <person name="Bonito G."/>
            <person name="Buee M."/>
            <person name="Carver A."/>
            <person name="Chen C."/>
            <person name="Cichocki N."/>
            <person name="Clum A."/>
            <person name="Culley D."/>
            <person name="Crous P.W."/>
            <person name="Fauchery L."/>
            <person name="Girlanda M."/>
            <person name="Hayes R.D."/>
            <person name="Keri Z."/>
            <person name="LaButti K."/>
            <person name="Lipzen A."/>
            <person name="Lombard V."/>
            <person name="Magnuson J."/>
            <person name="Maillard F."/>
            <person name="Murat C."/>
            <person name="Nolan M."/>
            <person name="Ohm R.A."/>
            <person name="Pangilinan J."/>
            <person name="Pereira M.F."/>
            <person name="Perotto S."/>
            <person name="Peter M."/>
            <person name="Pfister S."/>
            <person name="Riley R."/>
            <person name="Sitrit Y."/>
            <person name="Stielow J.B."/>
            <person name="Szollosi G."/>
            <person name="Zifcakova L."/>
            <person name="Stursova M."/>
            <person name="Spatafora J.W."/>
            <person name="Tedersoo L."/>
            <person name="Vaario L.M."/>
            <person name="Yamada A."/>
            <person name="Yan M."/>
            <person name="Wang P."/>
            <person name="Xu J."/>
            <person name="Bruns T."/>
            <person name="Baldrian P."/>
            <person name="Vilgalys R."/>
            <person name="Dunand C."/>
            <person name="Henrissat B."/>
            <person name="Grigoriev I.V."/>
            <person name="Hibbett D."/>
            <person name="Nagy L.G."/>
            <person name="Martin F.M."/>
        </authorList>
    </citation>
    <scope>NUCLEOTIDE SEQUENCE</scope>
    <source>
        <strain evidence="1">Prilba</strain>
    </source>
</reference>
<keyword evidence="2" id="KW-1185">Reference proteome</keyword>
<reference evidence="1" key="1">
    <citation type="submission" date="2019-10" db="EMBL/GenBank/DDBJ databases">
        <authorList>
            <consortium name="DOE Joint Genome Institute"/>
            <person name="Kuo A."/>
            <person name="Miyauchi S."/>
            <person name="Kiss E."/>
            <person name="Drula E."/>
            <person name="Kohler A."/>
            <person name="Sanchez-Garcia M."/>
            <person name="Andreopoulos B."/>
            <person name="Barry K.W."/>
            <person name="Bonito G."/>
            <person name="Buee M."/>
            <person name="Carver A."/>
            <person name="Chen C."/>
            <person name="Cichocki N."/>
            <person name="Clum A."/>
            <person name="Culley D."/>
            <person name="Crous P.W."/>
            <person name="Fauchery L."/>
            <person name="Girlanda M."/>
            <person name="Hayes R."/>
            <person name="Keri Z."/>
            <person name="LaButti K."/>
            <person name="Lipzen A."/>
            <person name="Lombard V."/>
            <person name="Magnuson J."/>
            <person name="Maillard F."/>
            <person name="Morin E."/>
            <person name="Murat C."/>
            <person name="Nolan M."/>
            <person name="Ohm R."/>
            <person name="Pangilinan J."/>
            <person name="Pereira M."/>
            <person name="Perotto S."/>
            <person name="Peter M."/>
            <person name="Riley R."/>
            <person name="Sitrit Y."/>
            <person name="Stielow B."/>
            <person name="Szollosi G."/>
            <person name="Zifcakova L."/>
            <person name="Stursova M."/>
            <person name="Spatafora J.W."/>
            <person name="Tedersoo L."/>
            <person name="Vaario L.-M."/>
            <person name="Yamada A."/>
            <person name="Yan M."/>
            <person name="Wang P."/>
            <person name="Xu J."/>
            <person name="Bruns T."/>
            <person name="Baldrian P."/>
            <person name="Vilgalys R."/>
            <person name="Henrissat B."/>
            <person name="Grigoriev I.V."/>
            <person name="Hibbett D."/>
            <person name="Nagy L.G."/>
            <person name="Martin F.M."/>
        </authorList>
    </citation>
    <scope>NUCLEOTIDE SEQUENCE</scope>
    <source>
        <strain evidence="1">Prilba</strain>
    </source>
</reference>
<dbReference type="EMBL" id="WHVB01000013">
    <property type="protein sequence ID" value="KAF8477766.1"/>
    <property type="molecule type" value="Genomic_DNA"/>
</dbReference>
<evidence type="ECO:0000313" key="1">
    <source>
        <dbReference type="EMBL" id="KAF8477766.1"/>
    </source>
</evidence>
<name>A0A9P5T5X6_9AGAM</name>
<gene>
    <name evidence="1" type="ORF">DFH94DRAFT_755669</name>
</gene>
<comment type="caution">
    <text evidence="1">The sequence shown here is derived from an EMBL/GenBank/DDBJ whole genome shotgun (WGS) entry which is preliminary data.</text>
</comment>
<dbReference type="Proteomes" id="UP000759537">
    <property type="component" value="Unassembled WGS sequence"/>
</dbReference>
<organism evidence="1 2">
    <name type="scientific">Russula ochroleuca</name>
    <dbReference type="NCBI Taxonomy" id="152965"/>
    <lineage>
        <taxon>Eukaryota</taxon>
        <taxon>Fungi</taxon>
        <taxon>Dikarya</taxon>
        <taxon>Basidiomycota</taxon>
        <taxon>Agaricomycotina</taxon>
        <taxon>Agaricomycetes</taxon>
        <taxon>Russulales</taxon>
        <taxon>Russulaceae</taxon>
        <taxon>Russula</taxon>
    </lineage>
</organism>
<proteinExistence type="predicted"/>
<dbReference type="AlphaFoldDB" id="A0A9P5T5X6"/>
<evidence type="ECO:0000313" key="2">
    <source>
        <dbReference type="Proteomes" id="UP000759537"/>
    </source>
</evidence>
<accession>A0A9P5T5X6</accession>
<protein>
    <submittedName>
        <fullName evidence="1">Uncharacterized protein</fullName>
    </submittedName>
</protein>